<name>A0A2N1PL69_9BACT</name>
<gene>
    <name evidence="1" type="ORF">CVV64_16135</name>
</gene>
<sequence>MSISKSEDVGKKTRRKWSTSMKAEIVRIYLRDRLPLSDLADKYDISPQQISQWVKEALDNLENSFGKDQARLTREKDRELREKETKIINLNAVVSELSTEVLQLKKANGAGSKAARFRPR</sequence>
<dbReference type="GO" id="GO:0006313">
    <property type="term" value="P:DNA transposition"/>
    <property type="evidence" value="ECO:0007669"/>
    <property type="project" value="InterPro"/>
</dbReference>
<dbReference type="SUPFAM" id="SSF48295">
    <property type="entry name" value="TrpR-like"/>
    <property type="match status" value="1"/>
</dbReference>
<evidence type="ECO:0008006" key="3">
    <source>
        <dbReference type="Google" id="ProtNLM"/>
    </source>
</evidence>
<dbReference type="EMBL" id="PGXC01000026">
    <property type="protein sequence ID" value="PKK89075.1"/>
    <property type="molecule type" value="Genomic_DNA"/>
</dbReference>
<dbReference type="GO" id="GO:0004803">
    <property type="term" value="F:transposase activity"/>
    <property type="evidence" value="ECO:0007669"/>
    <property type="project" value="InterPro"/>
</dbReference>
<dbReference type="Proteomes" id="UP000233256">
    <property type="component" value="Unassembled WGS sequence"/>
</dbReference>
<protein>
    <recommendedName>
        <fullName evidence="3">Transposase</fullName>
    </recommendedName>
</protein>
<organism evidence="1 2">
    <name type="scientific">Candidatus Wallbacteria bacterium HGW-Wallbacteria-1</name>
    <dbReference type="NCBI Taxonomy" id="2013854"/>
    <lineage>
        <taxon>Bacteria</taxon>
        <taxon>Candidatus Walliibacteriota</taxon>
    </lineage>
</organism>
<proteinExistence type="predicted"/>
<dbReference type="InterPro" id="IPR010921">
    <property type="entry name" value="Trp_repressor/repl_initiator"/>
</dbReference>
<dbReference type="Gene3D" id="1.10.10.10">
    <property type="entry name" value="Winged helix-like DNA-binding domain superfamily/Winged helix DNA-binding domain"/>
    <property type="match status" value="1"/>
</dbReference>
<dbReference type="InterPro" id="IPR036388">
    <property type="entry name" value="WH-like_DNA-bd_sf"/>
</dbReference>
<comment type="caution">
    <text evidence="1">The sequence shown here is derived from an EMBL/GenBank/DDBJ whole genome shotgun (WGS) entry which is preliminary data.</text>
</comment>
<evidence type="ECO:0000313" key="2">
    <source>
        <dbReference type="Proteomes" id="UP000233256"/>
    </source>
</evidence>
<dbReference type="Pfam" id="PF01527">
    <property type="entry name" value="HTH_Tnp_1"/>
    <property type="match status" value="1"/>
</dbReference>
<dbReference type="InterPro" id="IPR002514">
    <property type="entry name" value="Transposase_8"/>
</dbReference>
<accession>A0A2N1PL69</accession>
<reference evidence="1 2" key="1">
    <citation type="journal article" date="2017" name="ISME J.">
        <title>Potential for microbial H2 and metal transformations associated with novel bacteria and archaea in deep terrestrial subsurface sediments.</title>
        <authorList>
            <person name="Hernsdorf A.W."/>
            <person name="Amano Y."/>
            <person name="Miyakawa K."/>
            <person name="Ise K."/>
            <person name="Suzuki Y."/>
            <person name="Anantharaman K."/>
            <person name="Probst A."/>
            <person name="Burstein D."/>
            <person name="Thomas B.C."/>
            <person name="Banfield J.F."/>
        </authorList>
    </citation>
    <scope>NUCLEOTIDE SEQUENCE [LARGE SCALE GENOMIC DNA]</scope>
    <source>
        <strain evidence="1">HGW-Wallbacteria-1</strain>
    </source>
</reference>
<evidence type="ECO:0000313" key="1">
    <source>
        <dbReference type="EMBL" id="PKK89075.1"/>
    </source>
</evidence>
<dbReference type="GO" id="GO:0043565">
    <property type="term" value="F:sequence-specific DNA binding"/>
    <property type="evidence" value="ECO:0007669"/>
    <property type="project" value="InterPro"/>
</dbReference>
<dbReference type="AlphaFoldDB" id="A0A2N1PL69"/>